<dbReference type="EMBL" id="JBHTIO010000032">
    <property type="protein sequence ID" value="MFD0897307.1"/>
    <property type="molecule type" value="Genomic_DNA"/>
</dbReference>
<protein>
    <submittedName>
        <fullName evidence="1">Uncharacterized protein</fullName>
    </submittedName>
</protein>
<dbReference type="RefSeq" id="WP_137637176.1">
    <property type="nucleotide sequence ID" value="NZ_BJDN01000006.1"/>
</dbReference>
<comment type="caution">
    <text evidence="1">The sequence shown here is derived from an EMBL/GenBank/DDBJ whole genome shotgun (WGS) entry which is preliminary data.</text>
</comment>
<proteinExistence type="predicted"/>
<gene>
    <name evidence="1" type="ORF">ACFQZ7_06090</name>
</gene>
<sequence length="375" mass="41792">MQYSFYISPANAFRSYSNLITPDLNVYTNASGRVIYAPNYHSSWFKLKQPASGQNCFLEPELNDLLIGDRITVDLDVTGVAGKSLLLVNSYASNGSNITDQSSLIGSEIITESTHHIKLSMYIDNIFSEYLNADKILKRVWLNLRVTSSTPTQPLVEVVMENVKITVDTSNQATGYTAYDNALLSSGDMWRAIYDNKALSTSFSNEIYSVTADALTAKKTGFSLTPQGGLMFPLTTNVSPNYVSGFKGIAIQRIPYVSMQPFSGYIEYETDQYFSVKLRAFIVDDAGKIINTSVNALRLKPDNNTGINKQYFYFDTETLYKLNADDEGRLAYFNVEVGDYNSGTTPDFNIALHSIMVHQDQTTQTHKYVSATVPK</sequence>
<dbReference type="Proteomes" id="UP001597104">
    <property type="component" value="Unassembled WGS sequence"/>
</dbReference>
<evidence type="ECO:0000313" key="1">
    <source>
        <dbReference type="EMBL" id="MFD0897307.1"/>
    </source>
</evidence>
<reference evidence="2" key="1">
    <citation type="journal article" date="2019" name="Int. J. Syst. Evol. Microbiol.">
        <title>The Global Catalogue of Microorganisms (GCM) 10K type strain sequencing project: providing services to taxonomists for standard genome sequencing and annotation.</title>
        <authorList>
            <consortium name="The Broad Institute Genomics Platform"/>
            <consortium name="The Broad Institute Genome Sequencing Center for Infectious Disease"/>
            <person name="Wu L."/>
            <person name="Ma J."/>
        </authorList>
    </citation>
    <scope>NUCLEOTIDE SEQUENCE [LARGE SCALE GENOMIC DNA]</scope>
    <source>
        <strain evidence="2">CCM 8925</strain>
    </source>
</reference>
<accession>A0ABW3ED64</accession>
<organism evidence="1 2">
    <name type="scientific">Loigolactobacillus binensis</name>
    <dbReference type="NCBI Taxonomy" id="2559922"/>
    <lineage>
        <taxon>Bacteria</taxon>
        <taxon>Bacillati</taxon>
        <taxon>Bacillota</taxon>
        <taxon>Bacilli</taxon>
        <taxon>Lactobacillales</taxon>
        <taxon>Lactobacillaceae</taxon>
        <taxon>Loigolactobacillus</taxon>
    </lineage>
</organism>
<name>A0ABW3ED64_9LACO</name>
<evidence type="ECO:0000313" key="2">
    <source>
        <dbReference type="Proteomes" id="UP001597104"/>
    </source>
</evidence>
<keyword evidence="2" id="KW-1185">Reference proteome</keyword>